<dbReference type="Pfam" id="PF14704">
    <property type="entry name" value="DERM"/>
    <property type="match status" value="3"/>
</dbReference>
<dbReference type="OrthoDB" id="5975249at2759"/>
<feature type="signal peptide" evidence="6">
    <location>
        <begin position="1"/>
        <end position="28"/>
    </location>
</feature>
<evidence type="ECO:0000256" key="2">
    <source>
        <dbReference type="ARBA" id="ARBA00008712"/>
    </source>
</evidence>
<dbReference type="SMART" id="SM00032">
    <property type="entry name" value="CCP"/>
    <property type="match status" value="4"/>
</dbReference>
<keyword evidence="6" id="KW-0732">Signal</keyword>
<feature type="chain" id="PRO_5003287586" evidence="6">
    <location>
        <begin position="29"/>
        <end position="1384"/>
    </location>
</feature>
<dbReference type="GO" id="GO:0005615">
    <property type="term" value="C:extracellular space"/>
    <property type="evidence" value="ECO:0007669"/>
    <property type="project" value="TreeGrafter"/>
</dbReference>
<dbReference type="Pfam" id="PF00084">
    <property type="entry name" value="Sushi"/>
    <property type="match status" value="2"/>
</dbReference>
<dbReference type="STRING" id="946362.F2UJK7"/>
<comment type="similarity">
    <text evidence="2">Belongs to the dermatopontin family.</text>
</comment>
<dbReference type="PANTHER" id="PTHR15040">
    <property type="entry name" value="DERMATOPONTIN-RELATED"/>
    <property type="match status" value="1"/>
</dbReference>
<evidence type="ECO:0000256" key="6">
    <source>
        <dbReference type="SAM" id="SignalP"/>
    </source>
</evidence>
<dbReference type="GO" id="GO:0031012">
    <property type="term" value="C:extracellular matrix"/>
    <property type="evidence" value="ECO:0007669"/>
    <property type="project" value="TreeGrafter"/>
</dbReference>
<dbReference type="InterPro" id="IPR000436">
    <property type="entry name" value="Sushi_SCR_CCP_dom"/>
</dbReference>
<keyword evidence="9" id="KW-1185">Reference proteome</keyword>
<dbReference type="PROSITE" id="PS50923">
    <property type="entry name" value="SUSHI"/>
    <property type="match status" value="4"/>
</dbReference>
<dbReference type="eggNOG" id="KOG4659">
    <property type="taxonomic scope" value="Eukaryota"/>
</dbReference>
<dbReference type="InterPro" id="IPR035976">
    <property type="entry name" value="Sushi/SCR/CCP_sf"/>
</dbReference>
<feature type="domain" description="Sushi" evidence="7">
    <location>
        <begin position="516"/>
        <end position="579"/>
    </location>
</feature>
<gene>
    <name evidence="8" type="ORF">PTSG_08400</name>
</gene>
<keyword evidence="5" id="KW-1015">Disulfide bond</keyword>
<dbReference type="KEGG" id="sre:PTSG_08400"/>
<dbReference type="Gene3D" id="2.10.70.10">
    <property type="entry name" value="Complement Module, domain 1"/>
    <property type="match status" value="4"/>
</dbReference>
<dbReference type="SUPFAM" id="SSF101898">
    <property type="entry name" value="NHL repeat"/>
    <property type="match status" value="1"/>
</dbReference>
<evidence type="ECO:0000256" key="5">
    <source>
        <dbReference type="ARBA" id="ARBA00023157"/>
    </source>
</evidence>
<organism evidence="9">
    <name type="scientific">Salpingoeca rosetta (strain ATCC 50818 / BSB-021)</name>
    <dbReference type="NCBI Taxonomy" id="946362"/>
    <lineage>
        <taxon>Eukaryota</taxon>
        <taxon>Choanoflagellata</taxon>
        <taxon>Craspedida</taxon>
        <taxon>Salpingoecidae</taxon>
        <taxon>Salpingoeca</taxon>
    </lineage>
</organism>
<evidence type="ECO:0000256" key="4">
    <source>
        <dbReference type="ARBA" id="ARBA00022737"/>
    </source>
</evidence>
<feature type="domain" description="Sushi" evidence="7">
    <location>
        <begin position="451"/>
        <end position="515"/>
    </location>
</feature>
<dbReference type="eggNOG" id="KOG4297">
    <property type="taxonomic scope" value="Eukaryota"/>
</dbReference>
<reference evidence="8" key="1">
    <citation type="submission" date="2009-08" db="EMBL/GenBank/DDBJ databases">
        <title>Annotation of Salpingoeca rosetta.</title>
        <authorList>
            <consortium name="The Broad Institute Genome Sequencing Platform"/>
            <person name="Russ C."/>
            <person name="Cuomo C."/>
            <person name="Burger G."/>
            <person name="Gray M.W."/>
            <person name="Holland P.W.H."/>
            <person name="King N."/>
            <person name="Lang F.B.F."/>
            <person name="Roger A.J."/>
            <person name="Ruiz-Trillo I."/>
            <person name="Young S.K."/>
            <person name="Zeng Q."/>
            <person name="Gargeya S."/>
            <person name="Alvarado L."/>
            <person name="Berlin A."/>
            <person name="Chapman S.B."/>
            <person name="Chen Z."/>
            <person name="Freedman E."/>
            <person name="Gellesch M."/>
            <person name="Goldberg J."/>
            <person name="Griggs A."/>
            <person name="Gujja S."/>
            <person name="Heilman E."/>
            <person name="Heiman D."/>
            <person name="Howarth C."/>
            <person name="Mehta T."/>
            <person name="Neiman D."/>
            <person name="Pearson M."/>
            <person name="Roberts A."/>
            <person name="Saif S."/>
            <person name="Shea T."/>
            <person name="Shenoy N."/>
            <person name="Sisk P."/>
            <person name="Stolte C."/>
            <person name="Sykes S."/>
            <person name="White J."/>
            <person name="Yandava C."/>
            <person name="Haas B."/>
            <person name="Nusbaum C."/>
            <person name="Birren B."/>
        </authorList>
    </citation>
    <scope>NUCLEOTIDE SEQUENCE [LARGE SCALE GENOMIC DNA]</scope>
    <source>
        <strain evidence="8">ATCC 50818</strain>
    </source>
</reference>
<dbReference type="Gene3D" id="2.120.10.30">
    <property type="entry name" value="TolB, C-terminal domain"/>
    <property type="match status" value="4"/>
</dbReference>
<dbReference type="InParanoid" id="F2UJK7"/>
<dbReference type="InterPro" id="IPR026645">
    <property type="entry name" value="Dermatopontin"/>
</dbReference>
<dbReference type="EMBL" id="GL832977">
    <property type="protein sequence ID" value="EGD77306.1"/>
    <property type="molecule type" value="Genomic_DNA"/>
</dbReference>
<name>F2UJK7_SALR5</name>
<dbReference type="CDD" id="cd00033">
    <property type="entry name" value="CCP"/>
    <property type="match status" value="2"/>
</dbReference>
<dbReference type="InterPro" id="IPR001258">
    <property type="entry name" value="NHL_repeat"/>
</dbReference>
<dbReference type="RefSeq" id="XP_004990650.1">
    <property type="nucleotide sequence ID" value="XM_004990593.1"/>
</dbReference>
<evidence type="ECO:0000256" key="3">
    <source>
        <dbReference type="ARBA" id="ARBA00022525"/>
    </source>
</evidence>
<dbReference type="PANTHER" id="PTHR15040:SF1">
    <property type="entry name" value="DERMATOPONTIN-LIKE ISOFORM X1"/>
    <property type="match status" value="1"/>
</dbReference>
<keyword evidence="4" id="KW-0677">Repeat</keyword>
<comment type="subcellular location">
    <subcellularLocation>
        <location evidence="1">Secreted</location>
    </subcellularLocation>
</comment>
<dbReference type="Proteomes" id="UP000007799">
    <property type="component" value="Unassembled WGS sequence"/>
</dbReference>
<evidence type="ECO:0000256" key="1">
    <source>
        <dbReference type="ARBA" id="ARBA00004613"/>
    </source>
</evidence>
<proteinExistence type="inferred from homology"/>
<evidence type="ECO:0000313" key="8">
    <source>
        <dbReference type="EMBL" id="EGD77306.1"/>
    </source>
</evidence>
<dbReference type="Pfam" id="PF01436">
    <property type="entry name" value="NHL"/>
    <property type="match status" value="2"/>
</dbReference>
<dbReference type="GO" id="GO:0030199">
    <property type="term" value="P:collagen fibril organization"/>
    <property type="evidence" value="ECO:0007669"/>
    <property type="project" value="TreeGrafter"/>
</dbReference>
<feature type="domain" description="Sushi" evidence="7">
    <location>
        <begin position="391"/>
        <end position="450"/>
    </location>
</feature>
<evidence type="ECO:0000313" key="9">
    <source>
        <dbReference type="Proteomes" id="UP000007799"/>
    </source>
</evidence>
<feature type="domain" description="Sushi" evidence="7">
    <location>
        <begin position="749"/>
        <end position="812"/>
    </location>
</feature>
<dbReference type="SUPFAM" id="SSF57535">
    <property type="entry name" value="Complement control module/SCR domain"/>
    <property type="match status" value="4"/>
</dbReference>
<accession>F2UJK7</accession>
<keyword evidence="3" id="KW-0964">Secreted</keyword>
<protein>
    <submittedName>
        <fullName evidence="8">NHL repeat-containing protein</fullName>
    </submittedName>
</protein>
<dbReference type="InterPro" id="IPR011042">
    <property type="entry name" value="6-blade_b-propeller_TolB-like"/>
</dbReference>
<dbReference type="GeneID" id="16071209"/>
<sequence length="1384" mass="148276">MAGLVVQHLRLLLLACACLLALAGVSDGYVNCLDCYFRYVTPYGTGITSISSVFNSVYADRQWAFGYDQIGAFPTADVVGSGAFNYNQYTQSIAYYCPNQYYLITMESAVNNYYQDRVFHWECRRSAYTYFRGCYTTGYLNGFTGSFNYNSGGRRVITGVRSYQDSTYITGYSLFGTPYYHYSTFDRRWQVATCEIVCNLAFDYVNSGRRCITLTPTTIDTSYTYKFNIHGGFHAACPTGQALVRMAAYSANEDRRWRFLCADNIGGPTDGNLVAFSQPTYNQLRAAFSYDCPPNSYIRAVKSSYVFESLDRVYSFQCQYITGATLVDCVTVGPNAFDADTGFNAGTNRVFAGISTTFGASQNDRAFTYKLCRVQCDDGFFYDGARGCIPLICPEISVQFGTVSGTCYGREGDQCSFVSCDTGYRQIGDTTAITCNPDGSWSGSLPVCERIRCPALSVVNGQVAGQCDGLSVGDTCTLDACSSGYWPSNSGTTTVTCTEVDGELMWSGDLPTCEAVKCPPLKLNHGSVGGQCSGNLGDTCYYNGCDNGFQIAIGGLNLRTCQQDGATGVWSGQQDRCDARLSATAQTRPFSLMCDSGQGVVGLYSEYGSGYDRVNWDIICSDIGSNDSPRLWSKHEDVHQLQEDFSFTCPDGTSYLAGMTTTYDATARDRLWEFRCATVFGAELVNCQQRTLYSYGVQFRAPDGHVVVGVTSTYFATYRKRTFQYRTCEVRCRAKDEYFSTGGGECQRVGCGQLTIDNGQVAGTCDGNIGDQCEYLQCDAGYQLSREGSAQRECKIIDGSATWTGAAKTCLLSTSTTPAAVTVDACSVYNTAANPATCRSQCKYLKQGDATFSKTYGSCSNVCSCGCAKRFKLTKDAARCSAHCADQGLTGVYRDMHLGCRKVCLCVDGDAPTTPASGPLTQPPPDTSAFNFPYGDYNYELTFTGVVGNNNDPRAFSTEFDFGASIANLEAESMLQCLRYCSADTNCKGLVVVVVNSMLRCQLLKNTGTETGVVTDAPSVSLTRLASSTTSATTTTPAITKAIQTVVGNGGTTWDSSATLLNTGLNQPDCVTFDGEHEMLVTMVSDHRVIRVNLRTRTSSLVAGTGEMGASGVGGAATSAQLNRPRCAIADIFGNVYITEEGNNRVSKVDVATKKLSVVVGTTGAAGHRGMGGTATAARINAPQSMAWMDNGNLLFSDEENHVVYMYSPITTLITVVAGTPGAAGDDGDDGLAVSSKLNAPAGIAFADNTLYIADSGNHRVRAVDMRTGVITALAGTGVAGFRGDGGAPMAARLNTPRGIAAMPAGEIAIADTGNSRIRTLNVGGQGAGVIETVAGTGARGFSGDGGVATEANLNFPTGITFSPSTNNIVFVDRRNRRVRQIWS</sequence>
<evidence type="ECO:0000259" key="7">
    <source>
        <dbReference type="PROSITE" id="PS50923"/>
    </source>
</evidence>